<keyword evidence="2" id="KW-1185">Reference proteome</keyword>
<reference evidence="1 2" key="1">
    <citation type="submission" date="2015-08" db="EMBL/GenBank/DDBJ databases">
        <title>Draft Genome Sequence of Pseudoalteromonas porphyrae UCD-SED14.</title>
        <authorList>
            <person name="Coil D.A."/>
            <person name="Jospin G."/>
            <person name="Lee R.D."/>
            <person name="Eisen J.A."/>
        </authorList>
    </citation>
    <scope>NUCLEOTIDE SEQUENCE [LARGE SCALE GENOMIC DNA]</scope>
    <source>
        <strain evidence="1 2">UCD-SED14</strain>
    </source>
</reference>
<organism evidence="1 2">
    <name type="scientific">Pseudoalteromonas porphyrae</name>
    <dbReference type="NCBI Taxonomy" id="187330"/>
    <lineage>
        <taxon>Bacteria</taxon>
        <taxon>Pseudomonadati</taxon>
        <taxon>Pseudomonadota</taxon>
        <taxon>Gammaproteobacteria</taxon>
        <taxon>Alteromonadales</taxon>
        <taxon>Pseudoalteromonadaceae</taxon>
        <taxon>Pseudoalteromonas</taxon>
    </lineage>
</organism>
<dbReference type="RefSeq" id="WP_054453841.1">
    <property type="nucleotide sequence ID" value="NZ_LHPH01000007.1"/>
</dbReference>
<evidence type="ECO:0000313" key="2">
    <source>
        <dbReference type="Proteomes" id="UP000037848"/>
    </source>
</evidence>
<gene>
    <name evidence="1" type="ORF">ADS77_08075</name>
</gene>
<dbReference type="AlphaFoldDB" id="A0A0N1MW36"/>
<sequence>MDKVKIFNTDVEAGLRSISLLNAIYPESMGFEDLLKFDYILIYSGDFEGPDSLHPQLPNRKGELAVRRSLVREGIALMKKFGMIQSKCRKGGIFYSATEEVEPFLKLMKSEYSAKLKDNSIWCANNIAFLKKANLNVLFKD</sequence>
<dbReference type="EMBL" id="LHPH01000007">
    <property type="protein sequence ID" value="KPH63856.1"/>
    <property type="molecule type" value="Genomic_DNA"/>
</dbReference>
<evidence type="ECO:0000313" key="1">
    <source>
        <dbReference type="EMBL" id="KPH63856.1"/>
    </source>
</evidence>
<dbReference type="Proteomes" id="UP000037848">
    <property type="component" value="Unassembled WGS sequence"/>
</dbReference>
<dbReference type="InterPro" id="IPR046904">
    <property type="entry name" value="ABC-3C_MC2"/>
</dbReference>
<name>A0A0N1MW36_9GAMM</name>
<dbReference type="Pfam" id="PF20288">
    <property type="entry name" value="MC2"/>
    <property type="match status" value="1"/>
</dbReference>
<accession>A0A0N1MW36</accession>
<proteinExistence type="predicted"/>
<dbReference type="OrthoDB" id="8662245at2"/>
<comment type="caution">
    <text evidence="1">The sequence shown here is derived from an EMBL/GenBank/DDBJ whole genome shotgun (WGS) entry which is preliminary data.</text>
</comment>
<protein>
    <recommendedName>
        <fullName evidence="3">Threonine transporter</fullName>
    </recommendedName>
</protein>
<dbReference type="PATRIC" id="fig|187330.3.peg.3655"/>
<evidence type="ECO:0008006" key="3">
    <source>
        <dbReference type="Google" id="ProtNLM"/>
    </source>
</evidence>